<comment type="caution">
    <text evidence="1">The sequence shown here is derived from an EMBL/GenBank/DDBJ whole genome shotgun (WGS) entry which is preliminary data.</text>
</comment>
<keyword evidence="2" id="KW-1185">Reference proteome</keyword>
<sequence length="235" mass="28041">MKINLNEMHGFNWTEISYLDFSISNSFSALRKLNVNQEKLLSESKSDLEAKINSIREYNKGGEQEFIESYIHHITYDDEIMIEEIKRLQRYSLVVTIFSFYEARLKSLCEMIEVEFNFKIKINDLNSYKGDLLKYWTYLSKVYEMPTESLQELFDPLIRQKKIRNIIVHQDGIISEKHLKEIPNTHGICFKKSGSLYVLEIEENIYVEFLLKNIMRFFESLLKEIDKKYIQLKST</sequence>
<dbReference type="Proteomes" id="UP000277579">
    <property type="component" value="Unassembled WGS sequence"/>
</dbReference>
<dbReference type="RefSeq" id="WP_121376715.1">
    <property type="nucleotide sequence ID" value="NZ_RBLC01000003.1"/>
</dbReference>
<proteinExistence type="predicted"/>
<gene>
    <name evidence="1" type="ORF">CLV94_2406</name>
</gene>
<dbReference type="EMBL" id="RBLC01000003">
    <property type="protein sequence ID" value="RKS21771.1"/>
    <property type="molecule type" value="Genomic_DNA"/>
</dbReference>
<protein>
    <recommendedName>
        <fullName evidence="3">Cthe-2314-like HEPN domain-containing protein</fullName>
    </recommendedName>
</protein>
<evidence type="ECO:0008006" key="3">
    <source>
        <dbReference type="Google" id="ProtNLM"/>
    </source>
</evidence>
<accession>A0A495M706</accession>
<name>A0A495M706_9FLAO</name>
<dbReference type="OrthoDB" id="793993at2"/>
<evidence type="ECO:0000313" key="2">
    <source>
        <dbReference type="Proteomes" id="UP000277579"/>
    </source>
</evidence>
<reference evidence="1 2" key="1">
    <citation type="submission" date="2018-10" db="EMBL/GenBank/DDBJ databases">
        <title>Genomic Encyclopedia of Archaeal and Bacterial Type Strains, Phase II (KMG-II): from individual species to whole genera.</title>
        <authorList>
            <person name="Goeker M."/>
        </authorList>
    </citation>
    <scope>NUCLEOTIDE SEQUENCE [LARGE SCALE GENOMIC DNA]</scope>
    <source>
        <strain evidence="1 2">DSM 29537</strain>
    </source>
</reference>
<dbReference type="AlphaFoldDB" id="A0A495M706"/>
<evidence type="ECO:0000313" key="1">
    <source>
        <dbReference type="EMBL" id="RKS21771.1"/>
    </source>
</evidence>
<organism evidence="1 2">
    <name type="scientific">Flavobacterium endophyticum</name>
    <dbReference type="NCBI Taxonomy" id="1540163"/>
    <lineage>
        <taxon>Bacteria</taxon>
        <taxon>Pseudomonadati</taxon>
        <taxon>Bacteroidota</taxon>
        <taxon>Flavobacteriia</taxon>
        <taxon>Flavobacteriales</taxon>
        <taxon>Flavobacteriaceae</taxon>
        <taxon>Flavobacterium</taxon>
    </lineage>
</organism>